<name>A0A9D1NWS0_9FIRM</name>
<dbReference type="PANTHER" id="PTHR45453:SF1">
    <property type="entry name" value="PHOSPHATE REGULON SENSOR PROTEIN PHOR"/>
    <property type="match status" value="1"/>
</dbReference>
<dbReference type="SUPFAM" id="SSF55874">
    <property type="entry name" value="ATPase domain of HSP90 chaperone/DNA topoisomerase II/histidine kinase"/>
    <property type="match status" value="1"/>
</dbReference>
<dbReference type="Pfam" id="PF00512">
    <property type="entry name" value="HisKA"/>
    <property type="match status" value="1"/>
</dbReference>
<dbReference type="AlphaFoldDB" id="A0A9D1NWS0"/>
<organism evidence="10 11">
    <name type="scientific">Candidatus Pullilachnospira stercoravium</name>
    <dbReference type="NCBI Taxonomy" id="2840913"/>
    <lineage>
        <taxon>Bacteria</taxon>
        <taxon>Bacillati</taxon>
        <taxon>Bacillota</taxon>
        <taxon>Clostridia</taxon>
        <taxon>Lachnospirales</taxon>
        <taxon>Lachnospiraceae</taxon>
        <taxon>Lachnospiraceae incertae sedis</taxon>
        <taxon>Candidatus Pullilachnospira</taxon>
    </lineage>
</organism>
<dbReference type="SUPFAM" id="SSF47384">
    <property type="entry name" value="Homodimeric domain of signal transducing histidine kinase"/>
    <property type="match status" value="1"/>
</dbReference>
<comment type="catalytic activity">
    <reaction evidence="1">
        <text>ATP + protein L-histidine = ADP + protein N-phospho-L-histidine.</text>
        <dbReference type="EC" id="2.7.13.3"/>
    </reaction>
</comment>
<evidence type="ECO:0000256" key="5">
    <source>
        <dbReference type="ARBA" id="ARBA00022679"/>
    </source>
</evidence>
<dbReference type="EC" id="2.7.13.3" evidence="3"/>
<evidence type="ECO:0000256" key="4">
    <source>
        <dbReference type="ARBA" id="ARBA00022553"/>
    </source>
</evidence>
<keyword evidence="6 10" id="KW-0418">Kinase</keyword>
<feature type="transmembrane region" description="Helical" evidence="8">
    <location>
        <begin position="12"/>
        <end position="32"/>
    </location>
</feature>
<dbReference type="InterPro" id="IPR004358">
    <property type="entry name" value="Sig_transdc_His_kin-like_C"/>
</dbReference>
<dbReference type="GO" id="GO:0000155">
    <property type="term" value="F:phosphorelay sensor kinase activity"/>
    <property type="evidence" value="ECO:0007669"/>
    <property type="project" value="InterPro"/>
</dbReference>
<dbReference type="PRINTS" id="PR00344">
    <property type="entry name" value="BCTRLSENSOR"/>
</dbReference>
<comment type="subcellular location">
    <subcellularLocation>
        <location evidence="2">Membrane</location>
    </subcellularLocation>
</comment>
<evidence type="ECO:0000259" key="9">
    <source>
        <dbReference type="PROSITE" id="PS50109"/>
    </source>
</evidence>
<dbReference type="Gene3D" id="1.10.287.130">
    <property type="match status" value="1"/>
</dbReference>
<gene>
    <name evidence="10" type="ORF">IAA63_11640</name>
</gene>
<reference evidence="10" key="1">
    <citation type="submission" date="2020-10" db="EMBL/GenBank/DDBJ databases">
        <authorList>
            <person name="Gilroy R."/>
        </authorList>
    </citation>
    <scope>NUCLEOTIDE SEQUENCE</scope>
    <source>
        <strain evidence="10">ChiBcec2-4451</strain>
    </source>
</reference>
<dbReference type="Gene3D" id="3.30.565.10">
    <property type="entry name" value="Histidine kinase-like ATPase, C-terminal domain"/>
    <property type="match status" value="1"/>
</dbReference>
<reference evidence="10" key="2">
    <citation type="journal article" date="2021" name="PeerJ">
        <title>Extensive microbial diversity within the chicken gut microbiome revealed by metagenomics and culture.</title>
        <authorList>
            <person name="Gilroy R."/>
            <person name="Ravi A."/>
            <person name="Getino M."/>
            <person name="Pursley I."/>
            <person name="Horton D.L."/>
            <person name="Alikhan N.F."/>
            <person name="Baker D."/>
            <person name="Gharbi K."/>
            <person name="Hall N."/>
            <person name="Watson M."/>
            <person name="Adriaenssens E.M."/>
            <person name="Foster-Nyarko E."/>
            <person name="Jarju S."/>
            <person name="Secka A."/>
            <person name="Antonio M."/>
            <person name="Oren A."/>
            <person name="Chaudhuri R.R."/>
            <person name="La Ragione R."/>
            <person name="Hildebrand F."/>
            <person name="Pallen M.J."/>
        </authorList>
    </citation>
    <scope>NUCLEOTIDE SEQUENCE</scope>
    <source>
        <strain evidence="10">ChiBcec2-4451</strain>
    </source>
</reference>
<accession>A0A9D1NWS0</accession>
<dbReference type="CDD" id="cd00082">
    <property type="entry name" value="HisKA"/>
    <property type="match status" value="1"/>
</dbReference>
<keyword evidence="8" id="KW-0812">Transmembrane</keyword>
<dbReference type="InterPro" id="IPR005467">
    <property type="entry name" value="His_kinase_dom"/>
</dbReference>
<keyword evidence="4" id="KW-0597">Phosphoprotein</keyword>
<dbReference type="PROSITE" id="PS50109">
    <property type="entry name" value="HIS_KIN"/>
    <property type="match status" value="1"/>
</dbReference>
<dbReference type="EMBL" id="DVON01000246">
    <property type="protein sequence ID" value="HIV13776.1"/>
    <property type="molecule type" value="Genomic_DNA"/>
</dbReference>
<dbReference type="InterPro" id="IPR036890">
    <property type="entry name" value="HATPase_C_sf"/>
</dbReference>
<comment type="caution">
    <text evidence="10">The sequence shown here is derived from an EMBL/GenBank/DDBJ whole genome shotgun (WGS) entry which is preliminary data.</text>
</comment>
<evidence type="ECO:0000256" key="2">
    <source>
        <dbReference type="ARBA" id="ARBA00004370"/>
    </source>
</evidence>
<sequence>MTCLWDRENRRFLGFLIICWLLLAGFLLAFGLEQGQESREASRRREAQIASWLLRQGERETYVAAALKNQQITSEGEALLKTTGRTEENQRQVFPFGIGTEGSGKILLAGYLICALGTVAGAVCFLEKRERLFGNAARIIEKYARGEFSCRLPRNRQGGIYRLFTVTDQLALALRAGEEAQGKAREFLKQSVSDISHQLKTPLAALSMYTEIIREEAENPAVVRKFASSAAASLGRMERLIFMLLRLTRLDAGEIHFQKRYCPVRGLVEEATGDLLLRARKEEKQLLMEGDDSCRLFCDPEWTGEAVGNLVKNALDHTAAGGCIQVRWELSPAMLRISVEDDGEGIAPEDIHHIFKRFYRSRQSAPAAADRQGIGLGLPLAKAIVEGQGGILSVQSQPGQGACFSMAFPVGEKMTEL</sequence>
<evidence type="ECO:0000256" key="7">
    <source>
        <dbReference type="ARBA" id="ARBA00023012"/>
    </source>
</evidence>
<feature type="domain" description="Histidine kinase" evidence="9">
    <location>
        <begin position="194"/>
        <end position="412"/>
    </location>
</feature>
<dbReference type="InterPro" id="IPR003594">
    <property type="entry name" value="HATPase_dom"/>
</dbReference>
<evidence type="ECO:0000256" key="8">
    <source>
        <dbReference type="SAM" id="Phobius"/>
    </source>
</evidence>
<evidence type="ECO:0000256" key="6">
    <source>
        <dbReference type="ARBA" id="ARBA00022777"/>
    </source>
</evidence>
<keyword evidence="8" id="KW-1133">Transmembrane helix</keyword>
<dbReference type="SMART" id="SM00387">
    <property type="entry name" value="HATPase_c"/>
    <property type="match status" value="1"/>
</dbReference>
<keyword evidence="8" id="KW-0472">Membrane</keyword>
<dbReference type="PANTHER" id="PTHR45453">
    <property type="entry name" value="PHOSPHATE REGULON SENSOR PROTEIN PHOR"/>
    <property type="match status" value="1"/>
</dbReference>
<dbReference type="GO" id="GO:0005886">
    <property type="term" value="C:plasma membrane"/>
    <property type="evidence" value="ECO:0007669"/>
    <property type="project" value="TreeGrafter"/>
</dbReference>
<evidence type="ECO:0000256" key="3">
    <source>
        <dbReference type="ARBA" id="ARBA00012438"/>
    </source>
</evidence>
<dbReference type="SMART" id="SM00388">
    <property type="entry name" value="HisKA"/>
    <property type="match status" value="1"/>
</dbReference>
<keyword evidence="7" id="KW-0902">Two-component regulatory system</keyword>
<dbReference type="InterPro" id="IPR050351">
    <property type="entry name" value="BphY/WalK/GraS-like"/>
</dbReference>
<dbReference type="InterPro" id="IPR036097">
    <property type="entry name" value="HisK_dim/P_sf"/>
</dbReference>
<dbReference type="GO" id="GO:0016036">
    <property type="term" value="P:cellular response to phosphate starvation"/>
    <property type="evidence" value="ECO:0007669"/>
    <property type="project" value="TreeGrafter"/>
</dbReference>
<protein>
    <recommendedName>
        <fullName evidence="3">histidine kinase</fullName>
        <ecNumber evidence="3">2.7.13.3</ecNumber>
    </recommendedName>
</protein>
<dbReference type="GO" id="GO:0004721">
    <property type="term" value="F:phosphoprotein phosphatase activity"/>
    <property type="evidence" value="ECO:0007669"/>
    <property type="project" value="TreeGrafter"/>
</dbReference>
<dbReference type="CDD" id="cd00075">
    <property type="entry name" value="HATPase"/>
    <property type="match status" value="1"/>
</dbReference>
<dbReference type="InterPro" id="IPR003661">
    <property type="entry name" value="HisK_dim/P_dom"/>
</dbReference>
<proteinExistence type="predicted"/>
<keyword evidence="5" id="KW-0808">Transferase</keyword>
<evidence type="ECO:0000256" key="1">
    <source>
        <dbReference type="ARBA" id="ARBA00000085"/>
    </source>
</evidence>
<evidence type="ECO:0000313" key="11">
    <source>
        <dbReference type="Proteomes" id="UP000886723"/>
    </source>
</evidence>
<dbReference type="Proteomes" id="UP000886723">
    <property type="component" value="Unassembled WGS sequence"/>
</dbReference>
<evidence type="ECO:0000313" key="10">
    <source>
        <dbReference type="EMBL" id="HIV13776.1"/>
    </source>
</evidence>
<dbReference type="Pfam" id="PF02518">
    <property type="entry name" value="HATPase_c"/>
    <property type="match status" value="1"/>
</dbReference>